<name>A0A0N4WCS1_HAEPC</name>
<reference evidence="3" key="1">
    <citation type="submission" date="2017-02" db="UniProtKB">
        <authorList>
            <consortium name="WormBaseParasite"/>
        </authorList>
    </citation>
    <scope>IDENTIFICATION</scope>
</reference>
<keyword evidence="2" id="KW-1185">Reference proteome</keyword>
<proteinExistence type="predicted"/>
<sequence length="46" mass="5242">MLEVDHSDVESGLHEVMDLTDEMISFLTKEESLEAVSLISYNDVNR</sequence>
<evidence type="ECO:0000313" key="3">
    <source>
        <dbReference type="WBParaSite" id="HPLM_0000833401-mRNA-1"/>
    </source>
</evidence>
<protein>
    <submittedName>
        <fullName evidence="3">Transcriptional regulator</fullName>
    </submittedName>
</protein>
<dbReference type="EMBL" id="UZAF01016835">
    <property type="protein sequence ID" value="VDO34535.1"/>
    <property type="molecule type" value="Genomic_DNA"/>
</dbReference>
<dbReference type="WBParaSite" id="HPLM_0000833401-mRNA-1">
    <property type="protein sequence ID" value="HPLM_0000833401-mRNA-1"/>
    <property type="gene ID" value="HPLM_0000833401"/>
</dbReference>
<evidence type="ECO:0000313" key="2">
    <source>
        <dbReference type="Proteomes" id="UP000268014"/>
    </source>
</evidence>
<evidence type="ECO:0000313" key="1">
    <source>
        <dbReference type="EMBL" id="VDO34535.1"/>
    </source>
</evidence>
<accession>A0A0N4WCS1</accession>
<dbReference type="Proteomes" id="UP000268014">
    <property type="component" value="Unassembled WGS sequence"/>
</dbReference>
<gene>
    <name evidence="1" type="ORF">HPLM_LOCUS8326</name>
</gene>
<dbReference type="AlphaFoldDB" id="A0A0N4WCS1"/>
<reference evidence="1 2" key="2">
    <citation type="submission" date="2018-11" db="EMBL/GenBank/DDBJ databases">
        <authorList>
            <consortium name="Pathogen Informatics"/>
        </authorList>
    </citation>
    <scope>NUCLEOTIDE SEQUENCE [LARGE SCALE GENOMIC DNA]</scope>
    <source>
        <strain evidence="1 2">MHpl1</strain>
    </source>
</reference>
<organism evidence="3">
    <name type="scientific">Haemonchus placei</name>
    <name type="common">Barber's pole worm</name>
    <dbReference type="NCBI Taxonomy" id="6290"/>
    <lineage>
        <taxon>Eukaryota</taxon>
        <taxon>Metazoa</taxon>
        <taxon>Ecdysozoa</taxon>
        <taxon>Nematoda</taxon>
        <taxon>Chromadorea</taxon>
        <taxon>Rhabditida</taxon>
        <taxon>Rhabditina</taxon>
        <taxon>Rhabditomorpha</taxon>
        <taxon>Strongyloidea</taxon>
        <taxon>Trichostrongylidae</taxon>
        <taxon>Haemonchus</taxon>
    </lineage>
</organism>